<dbReference type="RefSeq" id="WP_077277650.1">
    <property type="nucleotide sequence ID" value="NZ_MVBK01000018.1"/>
</dbReference>
<dbReference type="Proteomes" id="UP000189462">
    <property type="component" value="Unassembled WGS sequence"/>
</dbReference>
<dbReference type="AlphaFoldDB" id="A0A1V3NS36"/>
<evidence type="ECO:0000313" key="3">
    <source>
        <dbReference type="Proteomes" id="UP000189462"/>
    </source>
</evidence>
<protein>
    <submittedName>
        <fullName evidence="2">Uncharacterized protein</fullName>
    </submittedName>
</protein>
<feature type="region of interest" description="Disordered" evidence="1">
    <location>
        <begin position="76"/>
        <end position="97"/>
    </location>
</feature>
<evidence type="ECO:0000256" key="1">
    <source>
        <dbReference type="SAM" id="MobiDB-lite"/>
    </source>
</evidence>
<dbReference type="EMBL" id="MVBK01000018">
    <property type="protein sequence ID" value="OOG27632.1"/>
    <property type="molecule type" value="Genomic_DNA"/>
</dbReference>
<gene>
    <name evidence="2" type="ORF">B1C78_02985</name>
</gene>
<reference evidence="2 3" key="1">
    <citation type="submission" date="2017-02" db="EMBL/GenBank/DDBJ databases">
        <title>Genomic diversity within the haloalkaliphilic genus Thioalkalivibrio.</title>
        <authorList>
            <person name="Ahn A.-C."/>
            <person name="Meier-Kolthoff J."/>
            <person name="Overmars L."/>
            <person name="Richter M."/>
            <person name="Woyke T."/>
            <person name="Sorokin D.Y."/>
            <person name="Muyzer G."/>
        </authorList>
    </citation>
    <scope>NUCLEOTIDE SEQUENCE [LARGE SCALE GENOMIC DNA]</scope>
    <source>
        <strain evidence="2 3">ALJD</strain>
    </source>
</reference>
<proteinExistence type="predicted"/>
<comment type="caution">
    <text evidence="2">The sequence shown here is derived from an EMBL/GenBank/DDBJ whole genome shotgun (WGS) entry which is preliminary data.</text>
</comment>
<organism evidence="2 3">
    <name type="scientific">Thioalkalivibrio denitrificans</name>
    <dbReference type="NCBI Taxonomy" id="108003"/>
    <lineage>
        <taxon>Bacteria</taxon>
        <taxon>Pseudomonadati</taxon>
        <taxon>Pseudomonadota</taxon>
        <taxon>Gammaproteobacteria</taxon>
        <taxon>Chromatiales</taxon>
        <taxon>Ectothiorhodospiraceae</taxon>
        <taxon>Thioalkalivibrio</taxon>
    </lineage>
</organism>
<name>A0A1V3NS36_9GAMM</name>
<keyword evidence="3" id="KW-1185">Reference proteome</keyword>
<evidence type="ECO:0000313" key="2">
    <source>
        <dbReference type="EMBL" id="OOG27632.1"/>
    </source>
</evidence>
<sequence length="97" mass="10099">MRGPGRDDLYWRSGQYHGGAVNLAHVGSISTCAFPQKASEYLYANLDLLAAYFGRTPQALLASRIVPARVCVEADGGAAPPGLLPRAKKSGGTPGNG</sequence>
<dbReference type="OrthoDB" id="5796719at2"/>
<accession>A0A1V3NS36</accession>